<proteinExistence type="predicted"/>
<dbReference type="EMBL" id="JAMQJZ010000005">
    <property type="protein sequence ID" value="MDC3420357.1"/>
    <property type="molecule type" value="Genomic_DNA"/>
</dbReference>
<sequence>MKRSFVGVILLCAILLMNIVFLQLLVHQYYFENYVAVLTYMGIMFLLFPLALWIYKKEKYKGDHSHEKE</sequence>
<keyword evidence="1" id="KW-1133">Transmembrane helix</keyword>
<reference evidence="2" key="1">
    <citation type="submission" date="2022-06" db="EMBL/GenBank/DDBJ databases">
        <title>Aquibacillus sp. a new bacterium isolated from soil saline samples.</title>
        <authorList>
            <person name="Galisteo C."/>
            <person name="De La Haba R."/>
            <person name="Sanchez-Porro C."/>
            <person name="Ventosa A."/>
        </authorList>
    </citation>
    <scope>NUCLEOTIDE SEQUENCE</scope>
    <source>
        <strain evidence="2">JCM 12387</strain>
    </source>
</reference>
<evidence type="ECO:0000313" key="3">
    <source>
        <dbReference type="Proteomes" id="UP001145072"/>
    </source>
</evidence>
<dbReference type="RefSeq" id="WP_259868978.1">
    <property type="nucleotide sequence ID" value="NZ_JAMQJZ010000005.1"/>
</dbReference>
<dbReference type="AlphaFoldDB" id="A0A9X3WI30"/>
<dbReference type="Proteomes" id="UP001145072">
    <property type="component" value="Unassembled WGS sequence"/>
</dbReference>
<gene>
    <name evidence="2" type="ORF">NC661_08265</name>
</gene>
<name>A0A9X3WI30_9BACI</name>
<accession>A0A9X3WI30</accession>
<feature type="transmembrane region" description="Helical" evidence="1">
    <location>
        <begin position="34"/>
        <end position="55"/>
    </location>
</feature>
<keyword evidence="3" id="KW-1185">Reference proteome</keyword>
<protein>
    <submittedName>
        <fullName evidence="2">Uncharacterized protein</fullName>
    </submittedName>
</protein>
<comment type="caution">
    <text evidence="2">The sequence shown here is derived from an EMBL/GenBank/DDBJ whole genome shotgun (WGS) entry which is preliminary data.</text>
</comment>
<evidence type="ECO:0000313" key="2">
    <source>
        <dbReference type="EMBL" id="MDC3420357.1"/>
    </source>
</evidence>
<keyword evidence="1" id="KW-0472">Membrane</keyword>
<evidence type="ECO:0000256" key="1">
    <source>
        <dbReference type="SAM" id="Phobius"/>
    </source>
</evidence>
<organism evidence="2 3">
    <name type="scientific">Aquibacillus koreensis</name>
    <dbReference type="NCBI Taxonomy" id="279446"/>
    <lineage>
        <taxon>Bacteria</taxon>
        <taxon>Bacillati</taxon>
        <taxon>Bacillota</taxon>
        <taxon>Bacilli</taxon>
        <taxon>Bacillales</taxon>
        <taxon>Bacillaceae</taxon>
        <taxon>Aquibacillus</taxon>
    </lineage>
</organism>
<keyword evidence="1" id="KW-0812">Transmembrane</keyword>